<evidence type="ECO:0000256" key="9">
    <source>
        <dbReference type="SAM" id="Coils"/>
    </source>
</evidence>
<dbReference type="InterPro" id="IPR004010">
    <property type="entry name" value="Double_Cache_2"/>
</dbReference>
<dbReference type="InterPro" id="IPR003660">
    <property type="entry name" value="HAMP_dom"/>
</dbReference>
<dbReference type="PANTHER" id="PTHR32089:SF119">
    <property type="entry name" value="METHYL-ACCEPTING CHEMOTAXIS PROTEIN CTPL"/>
    <property type="match status" value="1"/>
</dbReference>
<evidence type="ECO:0000256" key="1">
    <source>
        <dbReference type="ARBA" id="ARBA00004651"/>
    </source>
</evidence>
<evidence type="ECO:0000256" key="3">
    <source>
        <dbReference type="ARBA" id="ARBA00022692"/>
    </source>
</evidence>
<dbReference type="Proteomes" id="UP000309186">
    <property type="component" value="Unassembled WGS sequence"/>
</dbReference>
<dbReference type="CDD" id="cd11386">
    <property type="entry name" value="MCP_signal"/>
    <property type="match status" value="1"/>
</dbReference>
<comment type="similarity">
    <text evidence="7">Belongs to the methyl-accepting chemotaxis (MCP) protein family.</text>
</comment>
<feature type="transmembrane region" description="Helical" evidence="10">
    <location>
        <begin position="192"/>
        <end position="211"/>
    </location>
</feature>
<accession>A0A5R9Q0G3</accession>
<dbReference type="Pfam" id="PF00672">
    <property type="entry name" value="HAMP"/>
    <property type="match status" value="1"/>
</dbReference>
<dbReference type="SUPFAM" id="SSF58104">
    <property type="entry name" value="Methyl-accepting chemotaxis protein (MCP) signaling domain"/>
    <property type="match status" value="1"/>
</dbReference>
<dbReference type="RefSeq" id="WP_138483312.1">
    <property type="nucleotide sequence ID" value="NZ_PPSW01000027.1"/>
</dbReference>
<dbReference type="EMBL" id="PPSW01000027">
    <property type="protein sequence ID" value="TLX45877.1"/>
    <property type="molecule type" value="Genomic_DNA"/>
</dbReference>
<dbReference type="GO" id="GO:0005886">
    <property type="term" value="C:plasma membrane"/>
    <property type="evidence" value="ECO:0007669"/>
    <property type="project" value="UniProtKB-SubCell"/>
</dbReference>
<keyword evidence="5 10" id="KW-0472">Membrane</keyword>
<dbReference type="InterPro" id="IPR033480">
    <property type="entry name" value="sCache_2"/>
</dbReference>
<evidence type="ECO:0000256" key="2">
    <source>
        <dbReference type="ARBA" id="ARBA00022475"/>
    </source>
</evidence>
<keyword evidence="9" id="KW-0175">Coiled coil</keyword>
<dbReference type="GO" id="GO:0006935">
    <property type="term" value="P:chemotaxis"/>
    <property type="evidence" value="ECO:0007669"/>
    <property type="project" value="UniProtKB-ARBA"/>
</dbReference>
<evidence type="ECO:0000256" key="6">
    <source>
        <dbReference type="ARBA" id="ARBA00023224"/>
    </source>
</evidence>
<dbReference type="FunFam" id="1.10.287.950:FF:000001">
    <property type="entry name" value="Methyl-accepting chemotaxis sensory transducer"/>
    <property type="match status" value="1"/>
</dbReference>
<dbReference type="Pfam" id="PF00015">
    <property type="entry name" value="MCPsignal"/>
    <property type="match status" value="1"/>
</dbReference>
<name>A0A5R9Q0G3_9GAMM</name>
<dbReference type="Gene3D" id="6.10.340.10">
    <property type="match status" value="1"/>
</dbReference>
<keyword evidence="4 10" id="KW-1133">Transmembrane helix</keyword>
<feature type="coiled-coil region" evidence="9">
    <location>
        <begin position="308"/>
        <end position="335"/>
    </location>
</feature>
<evidence type="ECO:0000256" key="5">
    <source>
        <dbReference type="ARBA" id="ARBA00023136"/>
    </source>
</evidence>
<keyword evidence="3 10" id="KW-0812">Transmembrane</keyword>
<evidence type="ECO:0000259" key="12">
    <source>
        <dbReference type="PROSITE" id="PS50885"/>
    </source>
</evidence>
<reference evidence="13 14" key="1">
    <citation type="submission" date="2018-01" db="EMBL/GenBank/DDBJ databases">
        <title>Co-occurrence of chitin degradation, pigmentation and bioactivity in marine Pseudoalteromonas.</title>
        <authorList>
            <person name="Paulsen S."/>
            <person name="Gram L."/>
            <person name="Machado H."/>
        </authorList>
    </citation>
    <scope>NUCLEOTIDE SEQUENCE [LARGE SCALE GENOMIC DNA]</scope>
    <source>
        <strain evidence="13 14">S3663</strain>
    </source>
</reference>
<protein>
    <submittedName>
        <fullName evidence="13">Methyl-accepting chemotaxis protein</fullName>
    </submittedName>
</protein>
<keyword evidence="2" id="KW-1003">Cell membrane</keyword>
<evidence type="ECO:0000259" key="11">
    <source>
        <dbReference type="PROSITE" id="PS50111"/>
    </source>
</evidence>
<dbReference type="PANTHER" id="PTHR32089">
    <property type="entry name" value="METHYL-ACCEPTING CHEMOTAXIS PROTEIN MCPB"/>
    <property type="match status" value="1"/>
</dbReference>
<feature type="domain" description="Methyl-accepting transducer" evidence="11">
    <location>
        <begin position="272"/>
        <end position="508"/>
    </location>
</feature>
<evidence type="ECO:0000256" key="10">
    <source>
        <dbReference type="SAM" id="Phobius"/>
    </source>
</evidence>
<organism evidence="13 14">
    <name type="scientific">Pseudoalteromonas phenolica</name>
    <dbReference type="NCBI Taxonomy" id="161398"/>
    <lineage>
        <taxon>Bacteria</taxon>
        <taxon>Pseudomonadati</taxon>
        <taxon>Pseudomonadota</taxon>
        <taxon>Gammaproteobacteria</taxon>
        <taxon>Alteromonadales</taxon>
        <taxon>Pseudoalteromonadaceae</taxon>
        <taxon>Pseudoalteromonas</taxon>
    </lineage>
</organism>
<dbReference type="SMART" id="SM00304">
    <property type="entry name" value="HAMP"/>
    <property type="match status" value="1"/>
</dbReference>
<dbReference type="SMART" id="SM00283">
    <property type="entry name" value="MA"/>
    <property type="match status" value="1"/>
</dbReference>
<gene>
    <name evidence="13" type="ORF">C1E24_16480</name>
</gene>
<feature type="domain" description="HAMP" evidence="12">
    <location>
        <begin position="213"/>
        <end position="267"/>
    </location>
</feature>
<keyword evidence="6 8" id="KW-0807">Transducer</keyword>
<evidence type="ECO:0000313" key="14">
    <source>
        <dbReference type="Proteomes" id="UP000309186"/>
    </source>
</evidence>
<evidence type="ECO:0000256" key="7">
    <source>
        <dbReference type="ARBA" id="ARBA00029447"/>
    </source>
</evidence>
<dbReference type="AlphaFoldDB" id="A0A5R9Q0G3"/>
<dbReference type="Gene3D" id="3.30.450.20">
    <property type="entry name" value="PAS domain"/>
    <property type="match status" value="1"/>
</dbReference>
<dbReference type="InterPro" id="IPR004089">
    <property type="entry name" value="MCPsignal_dom"/>
</dbReference>
<sequence length="545" mass="60467">MQFLRNFSIFQRLLMILGVVALGLVLLSLTSLPQQFSSLEQQQYEKTKNLVENTFGIIEHFHDLQQSGELTQDQAQKAALDAISKLRYDTDNYYWINDYNPNMVMHPMKPQLVGKSLSASKDPDGTYLFMEMVKIVRQQGEGFVPYKWPKPGFDDPVDKISYVKGFAPWQWILGSGVYLDSIEEDFAELRNLMIIDVVVLLIILAALISLISNSILNPVNLATEMMKNISHGEGDLTQRLDESGKDEISQLANYFNAYTEKMRHSIERVSHSATEVERLSNSVDETGKVNLNHIEHQNDNSRQVATAVEQMSMQIREVSENAEAAEHAANDALKNSNNGKQVVAKTISAIETLSSNIQEVSEVTTVLAEESNNIGSVLDVIRGISEQTNLLALNAAIEAARAGEQGRGFAVVADEVRTLASRTGQSTDEIQTMIEKLQKGAQEAVSAVQASQQISENTVKQVAEADEVLNEIERLIMSITDMNSHIARATEEQSTAAQEVNIRITDLSEATDHSLETTHALTEASLSLKQASHQLSEIVKSFKIN</sequence>
<proteinExistence type="inferred from homology"/>
<evidence type="ECO:0000256" key="4">
    <source>
        <dbReference type="ARBA" id="ARBA00022989"/>
    </source>
</evidence>
<dbReference type="PROSITE" id="PS50885">
    <property type="entry name" value="HAMP"/>
    <property type="match status" value="1"/>
</dbReference>
<dbReference type="Gene3D" id="1.10.287.950">
    <property type="entry name" value="Methyl-accepting chemotaxis protein"/>
    <property type="match status" value="1"/>
</dbReference>
<dbReference type="PROSITE" id="PS50111">
    <property type="entry name" value="CHEMOTAXIS_TRANSDUC_2"/>
    <property type="match status" value="1"/>
</dbReference>
<comment type="subcellular location">
    <subcellularLocation>
        <location evidence="1">Cell membrane</location>
        <topology evidence="1">Multi-pass membrane protein</topology>
    </subcellularLocation>
</comment>
<feature type="transmembrane region" description="Helical" evidence="10">
    <location>
        <begin position="12"/>
        <end position="32"/>
    </location>
</feature>
<dbReference type="Pfam" id="PF08269">
    <property type="entry name" value="dCache_2"/>
    <property type="match status" value="1"/>
</dbReference>
<comment type="caution">
    <text evidence="13">The sequence shown here is derived from an EMBL/GenBank/DDBJ whole genome shotgun (WGS) entry which is preliminary data.</text>
</comment>
<dbReference type="CDD" id="cd06225">
    <property type="entry name" value="HAMP"/>
    <property type="match status" value="1"/>
</dbReference>
<dbReference type="GO" id="GO:0007165">
    <property type="term" value="P:signal transduction"/>
    <property type="evidence" value="ECO:0007669"/>
    <property type="project" value="UniProtKB-KW"/>
</dbReference>
<evidence type="ECO:0000313" key="13">
    <source>
        <dbReference type="EMBL" id="TLX45877.1"/>
    </source>
</evidence>
<evidence type="ECO:0000256" key="8">
    <source>
        <dbReference type="PROSITE-ProRule" id="PRU00284"/>
    </source>
</evidence>
<dbReference type="SMART" id="SM01049">
    <property type="entry name" value="Cache_2"/>
    <property type="match status" value="1"/>
</dbReference>
<dbReference type="OrthoDB" id="2489132at2"/>